<evidence type="ECO:0000313" key="1">
    <source>
        <dbReference type="EMBL" id="ASU82585.1"/>
    </source>
</evidence>
<gene>
    <name evidence="1" type="ORF">CDO52_07115</name>
</gene>
<keyword evidence="2" id="KW-1185">Reference proteome</keyword>
<name>A0A223S388_9ACTN</name>
<evidence type="ECO:0000313" key="2">
    <source>
        <dbReference type="Proteomes" id="UP000215005"/>
    </source>
</evidence>
<accession>A0A223S388</accession>
<protein>
    <submittedName>
        <fullName evidence="1">Uncharacterized protein</fullName>
    </submittedName>
</protein>
<sequence length="65" mass="7404">MRHWPLPLRAGEAGVQEQEHRVDLEGAFTPVEVQVKALPNHTDTASRRSRASSDFSLYAWLMDNQ</sequence>
<dbReference type="EMBL" id="CP022753">
    <property type="protein sequence ID" value="ASU82585.1"/>
    <property type="molecule type" value="Genomic_DNA"/>
</dbReference>
<organism evidence="1 2">
    <name type="scientific">Nocardiopsis gilva YIM 90087</name>
    <dbReference type="NCBI Taxonomy" id="1235441"/>
    <lineage>
        <taxon>Bacteria</taxon>
        <taxon>Bacillati</taxon>
        <taxon>Actinomycetota</taxon>
        <taxon>Actinomycetes</taxon>
        <taxon>Streptosporangiales</taxon>
        <taxon>Nocardiopsidaceae</taxon>
        <taxon>Nocardiopsis</taxon>
    </lineage>
</organism>
<dbReference type="AlphaFoldDB" id="A0A223S388"/>
<dbReference type="KEGG" id="ngv:CDO52_07115"/>
<reference evidence="1 2" key="1">
    <citation type="submission" date="2017-08" db="EMBL/GenBank/DDBJ databases">
        <title>The complete genome sequence of Nocardiopsis gilva YIM 90087.</title>
        <authorList>
            <person name="Yin M."/>
            <person name="Tang S."/>
        </authorList>
    </citation>
    <scope>NUCLEOTIDE SEQUENCE [LARGE SCALE GENOMIC DNA]</scope>
    <source>
        <strain evidence="1 2">YIM 90087</strain>
    </source>
</reference>
<dbReference type="Proteomes" id="UP000215005">
    <property type="component" value="Chromosome"/>
</dbReference>
<proteinExistence type="predicted"/>